<evidence type="ECO:0000313" key="1">
    <source>
        <dbReference type="EMBL" id="ADY27066.1"/>
    </source>
</evidence>
<dbReference type="InterPro" id="IPR014710">
    <property type="entry name" value="RmlC-like_jellyroll"/>
</dbReference>
<evidence type="ECO:0008006" key="3">
    <source>
        <dbReference type="Google" id="ProtNLM"/>
    </source>
</evidence>
<proteinExistence type="predicted"/>
<protein>
    <recommendedName>
        <fullName evidence="3">Cupin 2 conserved barrel domain protein</fullName>
    </recommendedName>
</protein>
<gene>
    <name evidence="1" type="ordered locus">Deipr_1934</name>
</gene>
<dbReference type="STRING" id="693977.Deipr_1934"/>
<dbReference type="HOGENOM" id="CLU_2272779_0_0_0"/>
<name>F0RMC9_DEIPM</name>
<dbReference type="Gene3D" id="2.60.120.10">
    <property type="entry name" value="Jelly Rolls"/>
    <property type="match status" value="1"/>
</dbReference>
<dbReference type="Proteomes" id="UP000007718">
    <property type="component" value="Chromosome"/>
</dbReference>
<dbReference type="EMBL" id="CP002536">
    <property type="protein sequence ID" value="ADY27066.1"/>
    <property type="molecule type" value="Genomic_DNA"/>
</dbReference>
<dbReference type="AlphaFoldDB" id="F0RMC9"/>
<evidence type="ECO:0000313" key="2">
    <source>
        <dbReference type="Proteomes" id="UP000007718"/>
    </source>
</evidence>
<accession>F0RMC9</accession>
<sequence length="106" mass="11232">MVGRMDPAPLHLPRLAAAAPDTWVTLPTGALPFAQSVLLLTRRLPAQAAHPAGEWLLCLTGEVVVDLPAGHWARLRAGETLALPPAVLWHALPTGDGVTLLRTMPV</sequence>
<dbReference type="InterPro" id="IPR011051">
    <property type="entry name" value="RmlC_Cupin_sf"/>
</dbReference>
<reference evidence="2" key="1">
    <citation type="submission" date="2011-02" db="EMBL/GenBank/DDBJ databases">
        <title>The complete sequence of chromosome of Deinococcus proteolyticus DSM 20540.</title>
        <authorList>
            <consortium name="US DOE Joint Genome Institute (JGI-PGF)"/>
            <person name="Lucas S."/>
            <person name="Copeland A."/>
            <person name="Lapidus A."/>
            <person name="Bruce D."/>
            <person name="Goodwin L."/>
            <person name="Pitluck S."/>
            <person name="Kyrpides N."/>
            <person name="Mavromatis K."/>
            <person name="Pagani I."/>
            <person name="Ivanova N."/>
            <person name="Ovchinnikova G."/>
            <person name="Zeytun A."/>
            <person name="Detter J.C."/>
            <person name="Han C."/>
            <person name="Land M."/>
            <person name="Hauser L."/>
            <person name="Markowitz V."/>
            <person name="Cheng J.-F."/>
            <person name="Hugenholtz P."/>
            <person name="Woyke T."/>
            <person name="Wu D."/>
            <person name="Pukall R."/>
            <person name="Steenblock K."/>
            <person name="Brambilla E."/>
            <person name="Klenk H.-P."/>
            <person name="Eisen J.A."/>
        </authorList>
    </citation>
    <scope>NUCLEOTIDE SEQUENCE [LARGE SCALE GENOMIC DNA]</scope>
    <source>
        <strain evidence="2">ATCC 35074 / DSM 20540 / JCM 6276 / NBRC 101906 / NCIMB 13154 / VKM Ac-1939 / CCM 2703 / MRP</strain>
    </source>
</reference>
<dbReference type="SUPFAM" id="SSF51182">
    <property type="entry name" value="RmlC-like cupins"/>
    <property type="match status" value="1"/>
</dbReference>
<reference evidence="1 2" key="2">
    <citation type="journal article" date="2012" name="Stand. Genomic Sci.">
        <title>Complete genome sequence of the orange-red pigmented, radioresistant Deinococcus proteolyticus type strain (MRP(T)).</title>
        <authorList>
            <person name="Copeland A."/>
            <person name="Zeytun A."/>
            <person name="Yassawong M."/>
            <person name="Nolan M."/>
            <person name="Lucas S."/>
            <person name="Hammon N."/>
            <person name="Deshpande S."/>
            <person name="Cheng J.F."/>
            <person name="Han C."/>
            <person name="Tapia R."/>
            <person name="Goodwin L.A."/>
            <person name="Pitluck S."/>
            <person name="Mavromatis K."/>
            <person name="Liolios K."/>
            <person name="Pagani I."/>
            <person name="Ivanova N."/>
            <person name="Mikhailova N."/>
            <person name="Pati A."/>
            <person name="Chen A."/>
            <person name="Palaniappan K."/>
            <person name="Land M."/>
            <person name="Hauser L."/>
            <person name="Jeffries C.D."/>
            <person name="Brambilla E.M."/>
            <person name="Rohde M."/>
            <person name="Sikorski J."/>
            <person name="Pukall R."/>
            <person name="Goker M."/>
            <person name="Detter J.C."/>
            <person name="Woyke T."/>
            <person name="Bristow J."/>
            <person name="Eisen J.A."/>
            <person name="Markowitz V."/>
            <person name="Hugenholtz P."/>
            <person name="Kyrpides N.C."/>
            <person name="Klenk H.P."/>
            <person name="Lapidus A."/>
        </authorList>
    </citation>
    <scope>NUCLEOTIDE SEQUENCE [LARGE SCALE GENOMIC DNA]</scope>
    <source>
        <strain evidence="2">ATCC 35074 / DSM 20540 / JCM 6276 / NBRC 101906 / NCIMB 13154 / VKM Ac-1939 / CCM 2703 / MRP</strain>
    </source>
</reference>
<dbReference type="KEGG" id="dpt:Deipr_1934"/>
<dbReference type="CDD" id="cd02208">
    <property type="entry name" value="cupin_RmlC-like"/>
    <property type="match status" value="1"/>
</dbReference>
<keyword evidence="2" id="KW-1185">Reference proteome</keyword>
<organism evidence="1 2">
    <name type="scientific">Deinococcus proteolyticus (strain ATCC 35074 / DSM 20540 / JCM 6276 / NBRC 101906 / NCIMB 13154 / VKM Ac-1939 / CCM 2703 / MRP)</name>
    <dbReference type="NCBI Taxonomy" id="693977"/>
    <lineage>
        <taxon>Bacteria</taxon>
        <taxon>Thermotogati</taxon>
        <taxon>Deinococcota</taxon>
        <taxon>Deinococci</taxon>
        <taxon>Deinococcales</taxon>
        <taxon>Deinococcaceae</taxon>
        <taxon>Deinococcus</taxon>
    </lineage>
</organism>